<proteinExistence type="predicted"/>
<comment type="caution">
    <text evidence="2">The sequence shown here is derived from an EMBL/GenBank/DDBJ whole genome shotgun (WGS) entry which is preliminary data.</text>
</comment>
<evidence type="ECO:0000313" key="2">
    <source>
        <dbReference type="EMBL" id="EJR62977.1"/>
    </source>
</evidence>
<evidence type="ECO:0000256" key="1">
    <source>
        <dbReference type="SAM" id="SignalP"/>
    </source>
</evidence>
<accession>A0A9W5KR66</accession>
<reference evidence="2 3" key="1">
    <citation type="submission" date="2012-04" db="EMBL/GenBank/DDBJ databases">
        <title>The Genome Sequence of Bacillus cereus VD154.</title>
        <authorList>
            <consortium name="The Broad Institute Genome Sequencing Platform"/>
            <consortium name="The Broad Institute Genome Sequencing Center for Infectious Disease"/>
            <person name="Feldgarden M."/>
            <person name="Van der Auwera G.A."/>
            <person name="Mahillon J."/>
            <person name="Duprez V."/>
            <person name="Timmery S."/>
            <person name="Mattelet C."/>
            <person name="Dierick K."/>
            <person name="Sun M."/>
            <person name="Yu Z."/>
            <person name="Zhu L."/>
            <person name="Hu X."/>
            <person name="Shank E.B."/>
            <person name="Swiecicka I."/>
            <person name="Hansen B.M."/>
            <person name="Andrup L."/>
            <person name="Young S.K."/>
            <person name="Zeng Q."/>
            <person name="Gargeya S."/>
            <person name="Fitzgerald M."/>
            <person name="Haas B."/>
            <person name="Abouelleil A."/>
            <person name="Alvarado L."/>
            <person name="Arachchi H.M."/>
            <person name="Berlin A."/>
            <person name="Chapman S.B."/>
            <person name="Goldberg J."/>
            <person name="Griggs A."/>
            <person name="Gujja S."/>
            <person name="Hansen M."/>
            <person name="Howarth C."/>
            <person name="Imamovic A."/>
            <person name="Larimer J."/>
            <person name="McCowen C."/>
            <person name="Montmayeur A."/>
            <person name="Murphy C."/>
            <person name="Neiman D."/>
            <person name="Pearson M."/>
            <person name="Priest M."/>
            <person name="Roberts A."/>
            <person name="Saif S."/>
            <person name="Shea T."/>
            <person name="Sisk P."/>
            <person name="Sykes S."/>
            <person name="Wortman J."/>
            <person name="Nusbaum C."/>
            <person name="Birren B."/>
        </authorList>
    </citation>
    <scope>NUCLEOTIDE SEQUENCE [LARGE SCALE GENOMIC DNA]</scope>
    <source>
        <strain evidence="2 3">VD154</strain>
    </source>
</reference>
<feature type="signal peptide" evidence="1">
    <location>
        <begin position="1"/>
        <end position="23"/>
    </location>
</feature>
<protein>
    <submittedName>
        <fullName evidence="2">Uncharacterized protein</fullName>
    </submittedName>
</protein>
<gene>
    <name evidence="2" type="ORF">IK5_05897</name>
</gene>
<evidence type="ECO:0000313" key="3">
    <source>
        <dbReference type="Proteomes" id="UP000006967"/>
    </source>
</evidence>
<name>A0A9W5KR66_BACCE</name>
<dbReference type="AlphaFoldDB" id="A0A9W5KR66"/>
<organism evidence="2 3">
    <name type="scientific">Bacillus cereus VD154</name>
    <dbReference type="NCBI Taxonomy" id="1053238"/>
    <lineage>
        <taxon>Bacteria</taxon>
        <taxon>Bacillati</taxon>
        <taxon>Bacillota</taxon>
        <taxon>Bacilli</taxon>
        <taxon>Bacillales</taxon>
        <taxon>Bacillaceae</taxon>
        <taxon>Bacillus</taxon>
        <taxon>Bacillus cereus group</taxon>
    </lineage>
</organism>
<dbReference type="Proteomes" id="UP000006967">
    <property type="component" value="Unassembled WGS sequence"/>
</dbReference>
<feature type="chain" id="PRO_5040764848" evidence="1">
    <location>
        <begin position="24"/>
        <end position="62"/>
    </location>
</feature>
<dbReference type="EMBL" id="AHFG01000092">
    <property type="protein sequence ID" value="EJR62977.1"/>
    <property type="molecule type" value="Genomic_DNA"/>
</dbReference>
<keyword evidence="1" id="KW-0732">Signal</keyword>
<sequence length="62" mass="6810">MKNVTRVCAFVIAIASYPITTLATDNSALITKSGERLQYNTPYYVKDKHQAYKGDVTLGVLG</sequence>